<keyword evidence="1" id="KW-0732">Signal</keyword>
<protein>
    <submittedName>
        <fullName evidence="2">Uncharacterized protein</fullName>
    </submittedName>
</protein>
<proteinExistence type="predicted"/>
<comment type="caution">
    <text evidence="2">The sequence shown here is derived from an EMBL/GenBank/DDBJ whole genome shotgun (WGS) entry which is preliminary data.</text>
</comment>
<organism evidence="2 3">
    <name type="scientific">Tetraparma gracilis</name>
    <dbReference type="NCBI Taxonomy" id="2962635"/>
    <lineage>
        <taxon>Eukaryota</taxon>
        <taxon>Sar</taxon>
        <taxon>Stramenopiles</taxon>
        <taxon>Ochrophyta</taxon>
        <taxon>Bolidophyceae</taxon>
        <taxon>Parmales</taxon>
        <taxon>Triparmaceae</taxon>
        <taxon>Tetraparma</taxon>
    </lineage>
</organism>
<dbReference type="Gene3D" id="3.30.420.40">
    <property type="match status" value="1"/>
</dbReference>
<dbReference type="EMBL" id="BRYB01000152">
    <property type="protein sequence ID" value="GMI24134.1"/>
    <property type="molecule type" value="Genomic_DNA"/>
</dbReference>
<evidence type="ECO:0000313" key="3">
    <source>
        <dbReference type="Proteomes" id="UP001165060"/>
    </source>
</evidence>
<accession>A0ABQ6MD37</accession>
<feature type="chain" id="PRO_5047165492" evidence="1">
    <location>
        <begin position="21"/>
        <end position="396"/>
    </location>
</feature>
<reference evidence="2 3" key="1">
    <citation type="journal article" date="2023" name="Commun. Biol.">
        <title>Genome analysis of Parmales, the sister group of diatoms, reveals the evolutionary specialization of diatoms from phago-mixotrophs to photoautotrophs.</title>
        <authorList>
            <person name="Ban H."/>
            <person name="Sato S."/>
            <person name="Yoshikawa S."/>
            <person name="Yamada K."/>
            <person name="Nakamura Y."/>
            <person name="Ichinomiya M."/>
            <person name="Sato N."/>
            <person name="Blanc-Mathieu R."/>
            <person name="Endo H."/>
            <person name="Kuwata A."/>
            <person name="Ogata H."/>
        </authorList>
    </citation>
    <scope>NUCLEOTIDE SEQUENCE [LARGE SCALE GENOMIC DNA]</scope>
</reference>
<feature type="signal peptide" evidence="1">
    <location>
        <begin position="1"/>
        <end position="20"/>
    </location>
</feature>
<dbReference type="Proteomes" id="UP001165060">
    <property type="component" value="Unassembled WGS sequence"/>
</dbReference>
<keyword evidence="3" id="KW-1185">Reference proteome</keyword>
<evidence type="ECO:0000313" key="2">
    <source>
        <dbReference type="EMBL" id="GMI24134.1"/>
    </source>
</evidence>
<name>A0ABQ6MD37_9STRA</name>
<evidence type="ECO:0000256" key="1">
    <source>
        <dbReference type="SAM" id="SignalP"/>
    </source>
</evidence>
<dbReference type="Gene3D" id="3.30.420.150">
    <property type="entry name" value="Exopolyphosphatase. Domain 2"/>
    <property type="match status" value="1"/>
</dbReference>
<sequence>MHRLRLYSILNLLSLRAASSLSLPMPILSPATTSGVLVDAGSGHTSITYYNFRHDRGHCTPITQTAKTWLTHADAGNLPITDVMGGDGSGFSGTSVSERTGELILLLKAAMDKVDATSPDVLLVGCTGGVRSALADGRMCDADIETIRAAFQASFQEVPQVKVEVVPGEQEAAWETEAVNAIWGGEAAQMFPEGHLKGGAIGLFSGGGKSMQVGVAGAAHSFPFGVFPKELEERQGAHPDAWLDDEKWGRFTAELRGRIEKVAEAREAKFKGRFVGTAMNHRAAKHCGIAGRPITAGETRVALASALPLVRGGSGVLFDAMMAGRNPKSKYPMARIVCMHAFRLMTVLELMFEDDTELFFAMDGVDGGGGKIECEWTVGAMVREAEERSARVAQEE</sequence>
<gene>
    <name evidence="2" type="ORF">TeGR_g5456</name>
</gene>